<keyword evidence="5 8" id="KW-1133">Transmembrane helix</keyword>
<dbReference type="eggNOG" id="KOG1315">
    <property type="taxonomic scope" value="Eukaryota"/>
</dbReference>
<comment type="subcellular location">
    <subcellularLocation>
        <location evidence="1">Membrane</location>
        <topology evidence="1">Multi-pass membrane protein</topology>
    </subcellularLocation>
</comment>
<evidence type="ECO:0000256" key="6">
    <source>
        <dbReference type="ARBA" id="ARBA00023136"/>
    </source>
</evidence>
<dbReference type="GO" id="GO:0005794">
    <property type="term" value="C:Golgi apparatus"/>
    <property type="evidence" value="ECO:0000318"/>
    <property type="project" value="GO_Central"/>
</dbReference>
<dbReference type="KEGG" id="smo:SELMODRAFT_185796"/>
<dbReference type="GO" id="GO:0019706">
    <property type="term" value="F:protein-cysteine S-palmitoyltransferase activity"/>
    <property type="evidence" value="ECO:0000318"/>
    <property type="project" value="GO_Central"/>
</dbReference>
<comment type="similarity">
    <text evidence="2 8">Belongs to the DHHC palmitoyltransferase family.</text>
</comment>
<reference evidence="10 11" key="1">
    <citation type="journal article" date="2011" name="Science">
        <title>The Selaginella genome identifies genetic changes associated with the evolution of vascular plants.</title>
        <authorList>
            <person name="Banks J.A."/>
            <person name="Nishiyama T."/>
            <person name="Hasebe M."/>
            <person name="Bowman J.L."/>
            <person name="Gribskov M."/>
            <person name="dePamphilis C."/>
            <person name="Albert V.A."/>
            <person name="Aono N."/>
            <person name="Aoyama T."/>
            <person name="Ambrose B.A."/>
            <person name="Ashton N.W."/>
            <person name="Axtell M.J."/>
            <person name="Barker E."/>
            <person name="Barker M.S."/>
            <person name="Bennetzen J.L."/>
            <person name="Bonawitz N.D."/>
            <person name="Chapple C."/>
            <person name="Cheng C."/>
            <person name="Correa L.G."/>
            <person name="Dacre M."/>
            <person name="DeBarry J."/>
            <person name="Dreyer I."/>
            <person name="Elias M."/>
            <person name="Engstrom E.M."/>
            <person name="Estelle M."/>
            <person name="Feng L."/>
            <person name="Finet C."/>
            <person name="Floyd S.K."/>
            <person name="Frommer W.B."/>
            <person name="Fujita T."/>
            <person name="Gramzow L."/>
            <person name="Gutensohn M."/>
            <person name="Harholt J."/>
            <person name="Hattori M."/>
            <person name="Heyl A."/>
            <person name="Hirai T."/>
            <person name="Hiwatashi Y."/>
            <person name="Ishikawa M."/>
            <person name="Iwata M."/>
            <person name="Karol K.G."/>
            <person name="Koehler B."/>
            <person name="Kolukisaoglu U."/>
            <person name="Kubo M."/>
            <person name="Kurata T."/>
            <person name="Lalonde S."/>
            <person name="Li K."/>
            <person name="Li Y."/>
            <person name="Litt A."/>
            <person name="Lyons E."/>
            <person name="Manning G."/>
            <person name="Maruyama T."/>
            <person name="Michael T.P."/>
            <person name="Mikami K."/>
            <person name="Miyazaki S."/>
            <person name="Morinaga S."/>
            <person name="Murata T."/>
            <person name="Mueller-Roeber B."/>
            <person name="Nelson D.R."/>
            <person name="Obara M."/>
            <person name="Oguri Y."/>
            <person name="Olmstead R.G."/>
            <person name="Onodera N."/>
            <person name="Petersen B.L."/>
            <person name="Pils B."/>
            <person name="Prigge M."/>
            <person name="Rensing S.A."/>
            <person name="Riano-Pachon D.M."/>
            <person name="Roberts A.W."/>
            <person name="Sato Y."/>
            <person name="Scheller H.V."/>
            <person name="Schulz B."/>
            <person name="Schulz C."/>
            <person name="Shakirov E.V."/>
            <person name="Shibagaki N."/>
            <person name="Shinohara N."/>
            <person name="Shippen D.E."/>
            <person name="Soerensen I."/>
            <person name="Sotooka R."/>
            <person name="Sugimoto N."/>
            <person name="Sugita M."/>
            <person name="Sumikawa N."/>
            <person name="Tanurdzic M."/>
            <person name="Theissen G."/>
            <person name="Ulvskov P."/>
            <person name="Wakazuki S."/>
            <person name="Weng J.K."/>
            <person name="Willats W.W."/>
            <person name="Wipf D."/>
            <person name="Wolf P.G."/>
            <person name="Yang L."/>
            <person name="Zimmer A.D."/>
            <person name="Zhu Q."/>
            <person name="Mitros T."/>
            <person name="Hellsten U."/>
            <person name="Loque D."/>
            <person name="Otillar R."/>
            <person name="Salamov A."/>
            <person name="Schmutz J."/>
            <person name="Shapiro H."/>
            <person name="Lindquist E."/>
            <person name="Lucas S."/>
            <person name="Rokhsar D."/>
            <person name="Grigoriev I.V."/>
        </authorList>
    </citation>
    <scope>NUCLEOTIDE SEQUENCE [LARGE SCALE GENOMIC DNA]</scope>
</reference>
<sequence>MGLSRCLTLPILAFLVLLLSNYYIVVVLALQPWIGVPALLHALLFTLLNVMILISHGLAVLRDPGQVPANYSPDLETDQSTVLKGKERRFCEKCGLYKPARAHHCRICKRCILRMDHHCSWLNNCVGHRNYKAFLLLVFYLFLGCSYSLAIFGGSTLNNSSTYQFWKVMYGVCLVVGVLIFGSMQAWYAYLLVQNKTTIEFHQGKREGWIAVKAGQIYRHPYDLGLLANLINVLGPKTKYWLCPMSVGHIGSGLWSRTLSETHINNILADSS</sequence>
<comment type="catalytic activity">
    <reaction evidence="8">
        <text>L-cysteinyl-[protein] + hexadecanoyl-CoA = S-hexadecanoyl-L-cysteinyl-[protein] + CoA</text>
        <dbReference type="Rhea" id="RHEA:36683"/>
        <dbReference type="Rhea" id="RHEA-COMP:10131"/>
        <dbReference type="Rhea" id="RHEA-COMP:11032"/>
        <dbReference type="ChEBI" id="CHEBI:29950"/>
        <dbReference type="ChEBI" id="CHEBI:57287"/>
        <dbReference type="ChEBI" id="CHEBI:57379"/>
        <dbReference type="ChEBI" id="CHEBI:74151"/>
        <dbReference type="EC" id="2.3.1.225"/>
    </reaction>
</comment>
<dbReference type="AlphaFoldDB" id="D8T637"/>
<protein>
    <recommendedName>
        <fullName evidence="8">S-acyltransferase</fullName>
        <ecNumber evidence="8">2.3.1.225</ecNumber>
    </recommendedName>
    <alternativeName>
        <fullName evidence="8">Palmitoyltransferase</fullName>
    </alternativeName>
</protein>
<keyword evidence="6 8" id="KW-0472">Membrane</keyword>
<dbReference type="EMBL" id="GL377679">
    <property type="protein sequence ID" value="EFJ07839.1"/>
    <property type="molecule type" value="Genomic_DNA"/>
</dbReference>
<feature type="transmembrane region" description="Helical" evidence="8">
    <location>
        <begin position="39"/>
        <end position="61"/>
    </location>
</feature>
<evidence type="ECO:0000256" key="1">
    <source>
        <dbReference type="ARBA" id="ARBA00004141"/>
    </source>
</evidence>
<evidence type="ECO:0000259" key="9">
    <source>
        <dbReference type="Pfam" id="PF01529"/>
    </source>
</evidence>
<evidence type="ECO:0000256" key="4">
    <source>
        <dbReference type="ARBA" id="ARBA00022692"/>
    </source>
</evidence>
<dbReference type="EC" id="2.3.1.225" evidence="8"/>
<evidence type="ECO:0000256" key="2">
    <source>
        <dbReference type="ARBA" id="ARBA00008574"/>
    </source>
</evidence>
<dbReference type="Gramene" id="EFJ07839">
    <property type="protein sequence ID" value="EFJ07839"/>
    <property type="gene ID" value="SELMODRAFT_185796"/>
</dbReference>
<comment type="domain">
    <text evidence="8">The DHHC domain is required for palmitoyltransferase activity.</text>
</comment>
<evidence type="ECO:0000256" key="3">
    <source>
        <dbReference type="ARBA" id="ARBA00022679"/>
    </source>
</evidence>
<dbReference type="InterPro" id="IPR001594">
    <property type="entry name" value="Palmitoyltrfase_DHHC"/>
</dbReference>
<gene>
    <name evidence="10" type="ORF">SELMODRAFT_185796</name>
</gene>
<accession>D8T637</accession>
<dbReference type="Proteomes" id="UP000001514">
    <property type="component" value="Unassembled WGS sequence"/>
</dbReference>
<dbReference type="HOGENOM" id="CLU_027721_7_0_1"/>
<dbReference type="InterPro" id="IPR039859">
    <property type="entry name" value="PFA4/ZDH16/20/ERF2-like"/>
</dbReference>
<dbReference type="STRING" id="88036.D8T637"/>
<keyword evidence="7 8" id="KW-0012">Acyltransferase</keyword>
<dbReference type="PANTHER" id="PTHR12246">
    <property type="entry name" value="PALMITOYLTRANSFERASE ZDHHC16"/>
    <property type="match status" value="1"/>
</dbReference>
<evidence type="ECO:0000256" key="7">
    <source>
        <dbReference type="ARBA" id="ARBA00023315"/>
    </source>
</evidence>
<feature type="transmembrane region" description="Helical" evidence="8">
    <location>
        <begin position="133"/>
        <end position="156"/>
    </location>
</feature>
<dbReference type="GO" id="GO:0006612">
    <property type="term" value="P:protein targeting to membrane"/>
    <property type="evidence" value="ECO:0000318"/>
    <property type="project" value="GO_Central"/>
</dbReference>
<keyword evidence="11" id="KW-1185">Reference proteome</keyword>
<dbReference type="Pfam" id="PF01529">
    <property type="entry name" value="DHHC"/>
    <property type="match status" value="1"/>
</dbReference>
<dbReference type="InParanoid" id="D8T637"/>
<keyword evidence="3 8" id="KW-0808">Transferase</keyword>
<organism evidence="11">
    <name type="scientific">Selaginella moellendorffii</name>
    <name type="common">Spikemoss</name>
    <dbReference type="NCBI Taxonomy" id="88036"/>
    <lineage>
        <taxon>Eukaryota</taxon>
        <taxon>Viridiplantae</taxon>
        <taxon>Streptophyta</taxon>
        <taxon>Embryophyta</taxon>
        <taxon>Tracheophyta</taxon>
        <taxon>Lycopodiopsida</taxon>
        <taxon>Selaginellales</taxon>
        <taxon>Selaginellaceae</taxon>
        <taxon>Selaginella</taxon>
    </lineage>
</organism>
<feature type="domain" description="Palmitoyltransferase DHHC" evidence="9">
    <location>
        <begin position="86"/>
        <end position="203"/>
    </location>
</feature>
<dbReference type="GO" id="GO:0016020">
    <property type="term" value="C:membrane"/>
    <property type="evidence" value="ECO:0007669"/>
    <property type="project" value="UniProtKB-SubCell"/>
</dbReference>
<proteinExistence type="inferred from homology"/>
<dbReference type="GO" id="GO:0005783">
    <property type="term" value="C:endoplasmic reticulum"/>
    <property type="evidence" value="ECO:0000318"/>
    <property type="project" value="GO_Central"/>
</dbReference>
<name>D8T637_SELML</name>
<keyword evidence="4 8" id="KW-0812">Transmembrane</keyword>
<evidence type="ECO:0000256" key="8">
    <source>
        <dbReference type="RuleBase" id="RU079119"/>
    </source>
</evidence>
<feature type="transmembrane region" description="Helical" evidence="8">
    <location>
        <begin position="168"/>
        <end position="193"/>
    </location>
</feature>
<dbReference type="OrthoDB" id="331948at2759"/>
<evidence type="ECO:0000313" key="10">
    <source>
        <dbReference type="EMBL" id="EFJ07839.1"/>
    </source>
</evidence>
<dbReference type="PROSITE" id="PS50216">
    <property type="entry name" value="DHHC"/>
    <property type="match status" value="1"/>
</dbReference>
<evidence type="ECO:0000256" key="5">
    <source>
        <dbReference type="ARBA" id="ARBA00022989"/>
    </source>
</evidence>
<evidence type="ECO:0000313" key="11">
    <source>
        <dbReference type="Proteomes" id="UP000001514"/>
    </source>
</evidence>